<keyword evidence="1" id="KW-0139">CF(1)</keyword>
<dbReference type="Pfam" id="PF02823">
    <property type="entry name" value="ATP-synt_DE_N"/>
    <property type="match status" value="1"/>
</dbReference>
<evidence type="ECO:0000313" key="4">
    <source>
        <dbReference type="Proteomes" id="UP000199663"/>
    </source>
</evidence>
<dbReference type="SUPFAM" id="SSF51344">
    <property type="entry name" value="Epsilon subunit of F1F0-ATP synthase N-terminal domain"/>
    <property type="match status" value="1"/>
</dbReference>
<accession>A0A1H3RIZ6</accession>
<dbReference type="InterPro" id="IPR020546">
    <property type="entry name" value="ATP_synth_F1_dsu/esu_N"/>
</dbReference>
<evidence type="ECO:0000256" key="1">
    <source>
        <dbReference type="ARBA" id="ARBA00023196"/>
    </source>
</evidence>
<feature type="domain" description="ATP synthase F1 complex delta/epsilon subunit N-terminal" evidence="2">
    <location>
        <begin position="6"/>
        <end position="86"/>
    </location>
</feature>
<protein>
    <submittedName>
        <fullName evidence="3">F-type H+-transporting ATPase subunit epsilon</fullName>
    </submittedName>
</protein>
<dbReference type="RefSeq" id="WP_026333672.1">
    <property type="nucleotide sequence ID" value="NZ_FNQC01000008.1"/>
</dbReference>
<dbReference type="InterPro" id="IPR036771">
    <property type="entry name" value="ATPsynth_dsu/esu_N"/>
</dbReference>
<evidence type="ECO:0000259" key="2">
    <source>
        <dbReference type="Pfam" id="PF02823"/>
    </source>
</evidence>
<dbReference type="Gene3D" id="2.60.15.10">
    <property type="entry name" value="F0F1 ATP synthase delta/epsilon subunit, N-terminal"/>
    <property type="match status" value="1"/>
</dbReference>
<name>A0A1H3RIZ6_9BACT</name>
<evidence type="ECO:0000313" key="3">
    <source>
        <dbReference type="EMBL" id="SDZ25724.1"/>
    </source>
</evidence>
<reference evidence="3 4" key="1">
    <citation type="submission" date="2016-10" db="EMBL/GenBank/DDBJ databases">
        <authorList>
            <person name="Varghese N."/>
            <person name="Submissions S."/>
        </authorList>
    </citation>
    <scope>NUCLEOTIDE SEQUENCE [LARGE SCALE GENOMIC DNA]</scope>
    <source>
        <strain evidence="3 4">DSM 17997</strain>
    </source>
</reference>
<gene>
    <name evidence="3" type="ORF">SAMN05444412_108152</name>
</gene>
<proteinExistence type="predicted"/>
<keyword evidence="1" id="KW-0066">ATP synthesis</keyword>
<dbReference type="EMBL" id="FNQC01000008">
    <property type="protein sequence ID" value="SDZ25724.1"/>
    <property type="molecule type" value="Genomic_DNA"/>
</dbReference>
<dbReference type="InterPro" id="IPR024037">
    <property type="entry name" value="Alt_ATP_synth_F1_esu"/>
</dbReference>
<sequence length="134" mass="14919">MENQSMTLKILLPFMVFAEIENVIRIVVETSSGAFGLLPQRLDGVAALVPGILIFETASEEVQYLAIDEGILIKSGREVLVAVRNAIGGANLGKLRESVEKEFMELDETERKVRSVMAKLESGFIYQLEKFSKR</sequence>
<dbReference type="Proteomes" id="UP000199663">
    <property type="component" value="Unassembled WGS sequence"/>
</dbReference>
<comment type="caution">
    <text evidence="3">The sequence shown here is derived from an EMBL/GenBank/DDBJ whole genome shotgun (WGS) entry which is preliminary data.</text>
</comment>
<organism evidence="3 4">
    <name type="scientific">Rhodonellum ikkaensis</name>
    <dbReference type="NCBI Taxonomy" id="336829"/>
    <lineage>
        <taxon>Bacteria</taxon>
        <taxon>Pseudomonadati</taxon>
        <taxon>Bacteroidota</taxon>
        <taxon>Cytophagia</taxon>
        <taxon>Cytophagales</taxon>
        <taxon>Cytophagaceae</taxon>
        <taxon>Rhodonellum</taxon>
    </lineage>
</organism>
<dbReference type="NCBIfam" id="NF004871">
    <property type="entry name" value="PRK06228.1"/>
    <property type="match status" value="1"/>
</dbReference>
<dbReference type="NCBIfam" id="TIGR03166">
    <property type="entry name" value="alt_F1F0_F1_eps"/>
    <property type="match status" value="1"/>
</dbReference>
<keyword evidence="4" id="KW-1185">Reference proteome</keyword>